<dbReference type="InterPro" id="IPR016187">
    <property type="entry name" value="CTDL_fold"/>
</dbReference>
<protein>
    <recommendedName>
        <fullName evidence="9">DUF323 domain-containing protein</fullName>
    </recommendedName>
</protein>
<name>A0A8H5BMZ5_9AGAR</name>
<feature type="domain" description="Sulfatase-modifying factor enzyme-like" evidence="5">
    <location>
        <begin position="512"/>
        <end position="606"/>
    </location>
</feature>
<gene>
    <name evidence="7" type="ORF">D9611_000003</name>
</gene>
<dbReference type="InterPro" id="IPR005532">
    <property type="entry name" value="SUMF_dom"/>
</dbReference>
<feature type="domain" description="Sulfatase-modifying factor enzyme-like" evidence="5">
    <location>
        <begin position="399"/>
        <end position="494"/>
    </location>
</feature>
<comment type="caution">
    <text evidence="7">The sequence shown here is derived from an EMBL/GenBank/DDBJ whole genome shotgun (WGS) entry which is preliminary data.</text>
</comment>
<dbReference type="SUPFAM" id="SSF56436">
    <property type="entry name" value="C-type lectin-like"/>
    <property type="match status" value="1"/>
</dbReference>
<organism evidence="7 8">
    <name type="scientific">Ephemerocybe angulata</name>
    <dbReference type="NCBI Taxonomy" id="980116"/>
    <lineage>
        <taxon>Eukaryota</taxon>
        <taxon>Fungi</taxon>
        <taxon>Dikarya</taxon>
        <taxon>Basidiomycota</taxon>
        <taxon>Agaricomycotina</taxon>
        <taxon>Agaricomycetes</taxon>
        <taxon>Agaricomycetidae</taxon>
        <taxon>Agaricales</taxon>
        <taxon>Agaricineae</taxon>
        <taxon>Psathyrellaceae</taxon>
        <taxon>Ephemerocybe</taxon>
    </lineage>
</organism>
<keyword evidence="8" id="KW-1185">Reference proteome</keyword>
<evidence type="ECO:0000259" key="5">
    <source>
        <dbReference type="Pfam" id="PF03781"/>
    </source>
</evidence>
<feature type="region of interest" description="Disordered" evidence="4">
    <location>
        <begin position="1"/>
        <end position="29"/>
    </location>
</feature>
<dbReference type="OrthoDB" id="659at2759"/>
<dbReference type="InterPro" id="IPR042095">
    <property type="entry name" value="SUMF_sf"/>
</dbReference>
<reference evidence="7 8" key="1">
    <citation type="journal article" date="2020" name="ISME J.">
        <title>Uncovering the hidden diversity of litter-decomposition mechanisms in mushroom-forming fungi.</title>
        <authorList>
            <person name="Floudas D."/>
            <person name="Bentzer J."/>
            <person name="Ahren D."/>
            <person name="Johansson T."/>
            <person name="Persson P."/>
            <person name="Tunlid A."/>
        </authorList>
    </citation>
    <scope>NUCLEOTIDE SEQUENCE [LARGE SCALE GENOMIC DNA]</scope>
    <source>
        <strain evidence="7 8">CBS 175.51</strain>
    </source>
</reference>
<evidence type="ECO:0008006" key="9">
    <source>
        <dbReference type="Google" id="ProtNLM"/>
    </source>
</evidence>
<accession>A0A8H5BMZ5</accession>
<dbReference type="PANTHER" id="PTHR43397:SF1">
    <property type="entry name" value="ERGOTHIONEINE BIOSYNTHESIS PROTEIN 1"/>
    <property type="match status" value="1"/>
</dbReference>
<evidence type="ECO:0000259" key="6">
    <source>
        <dbReference type="Pfam" id="PF12867"/>
    </source>
</evidence>
<dbReference type="EMBL" id="JAACJK010000163">
    <property type="protein sequence ID" value="KAF5326375.1"/>
    <property type="molecule type" value="Genomic_DNA"/>
</dbReference>
<sequence>MPSSSSSSSSSLASRSTTPSSEASSFAQSAPLHPGTYVRLTSSTFDPHTLTLLFSKHAETGSLGVVVEESNSVVRTSENTSCWSSAAYDTITYSVSSNFNPVFDTSIPYISTTHIHAVHLATIASAGLRPIFSSPLSATQTLYILERPSFVFPLLSSQSAFTPQRHSACRPKGNIPTPDEWRNMWKAWDLVTLRMIPEEMLHQKPIDLRHKCLFYIGHIPTFLDMLLSKSIGGNPSEPAHFWNIFERGIDPHVDDPTHCHNHSEVPDKDEDWPSLDSILSFRDRVRQRLLNLYAELESGKRVLTRNIARTLVMTLEHEGFHVETLLYMLIQRAGTGTLPPPGFQTPEWSMLSEQWRHTPPPSTAFASLGPNTLTLGHDDSEADDGDAAFNNLDDITNRTYGWDNESPARVVEVGAFKAEWRPISNVEYMDFWRASDEREMPKSWVEESGEIKVRTLYGPVPMCIAGAWPVLASYDELKAFAQFKGGRLPTEHELRLFLDTYDVGHEGGANVGFRNWHPVPSTMGIESYGGKGTNGGVWEWTSTKFDTHEGLVPTNLFTGYSTDFFDTKHHVVLGASYATIPRLTRKTVRNFYQHNYPYPWVSARVVYDVPATA</sequence>
<feature type="compositionally biased region" description="Low complexity" evidence="4">
    <location>
        <begin position="1"/>
        <end position="25"/>
    </location>
</feature>
<keyword evidence="2" id="KW-0408">Iron</keyword>
<feature type="domain" description="DinB-like" evidence="6">
    <location>
        <begin position="193"/>
        <end position="324"/>
    </location>
</feature>
<dbReference type="Gene3D" id="3.90.1580.10">
    <property type="entry name" value="paralog of FGE (formylglycine-generating enzyme)"/>
    <property type="match status" value="1"/>
</dbReference>
<evidence type="ECO:0000256" key="1">
    <source>
        <dbReference type="ARBA" id="ARBA00023002"/>
    </source>
</evidence>
<evidence type="ECO:0000256" key="4">
    <source>
        <dbReference type="SAM" id="MobiDB-lite"/>
    </source>
</evidence>
<dbReference type="InterPro" id="IPR024775">
    <property type="entry name" value="DinB-like"/>
</dbReference>
<evidence type="ECO:0000256" key="2">
    <source>
        <dbReference type="ARBA" id="ARBA00023004"/>
    </source>
</evidence>
<proteinExistence type="predicted"/>
<dbReference type="InterPro" id="IPR051128">
    <property type="entry name" value="EgtD_Methyltrsf_superfamily"/>
</dbReference>
<keyword evidence="1" id="KW-0560">Oxidoreductase</keyword>
<dbReference type="AlphaFoldDB" id="A0A8H5BMZ5"/>
<dbReference type="Pfam" id="PF12867">
    <property type="entry name" value="DinB_2"/>
    <property type="match status" value="1"/>
</dbReference>
<dbReference type="PANTHER" id="PTHR43397">
    <property type="entry name" value="ERGOTHIONEINE BIOSYNTHESIS PROTEIN 1"/>
    <property type="match status" value="1"/>
</dbReference>
<dbReference type="Proteomes" id="UP000541558">
    <property type="component" value="Unassembled WGS sequence"/>
</dbReference>
<dbReference type="Pfam" id="PF03781">
    <property type="entry name" value="FGE-sulfatase"/>
    <property type="match status" value="2"/>
</dbReference>
<evidence type="ECO:0000256" key="3">
    <source>
        <dbReference type="ARBA" id="ARBA00037882"/>
    </source>
</evidence>
<evidence type="ECO:0000313" key="7">
    <source>
        <dbReference type="EMBL" id="KAF5326375.1"/>
    </source>
</evidence>
<evidence type="ECO:0000313" key="8">
    <source>
        <dbReference type="Proteomes" id="UP000541558"/>
    </source>
</evidence>
<comment type="pathway">
    <text evidence="3">Amino-acid biosynthesis; ergothioneine biosynthesis.</text>
</comment>